<keyword evidence="3" id="KW-1185">Reference proteome</keyword>
<protein>
    <submittedName>
        <fullName evidence="2">Uncharacterized protein</fullName>
    </submittedName>
</protein>
<feature type="region of interest" description="Disordered" evidence="1">
    <location>
        <begin position="55"/>
        <end position="77"/>
    </location>
</feature>
<dbReference type="EMBL" id="JASCZI010060421">
    <property type="protein sequence ID" value="MED6130749.1"/>
    <property type="molecule type" value="Genomic_DNA"/>
</dbReference>
<comment type="caution">
    <text evidence="2">The sequence shown here is derived from an EMBL/GenBank/DDBJ whole genome shotgun (WGS) entry which is preliminary data.</text>
</comment>
<sequence length="117" mass="13607">MEKKSPNTTIESMMVKVQEHLLSDSKNDDVVQEEMVQKFMQELYREMNNNTVACSPNPPPLVPQNDVIPPLPTQNEPLLQDKDQEMKMEHFGADFDEDEWIARVLAWAQVVDTSEWF</sequence>
<evidence type="ECO:0000313" key="2">
    <source>
        <dbReference type="EMBL" id="MED6130749.1"/>
    </source>
</evidence>
<gene>
    <name evidence="2" type="ORF">PIB30_003323</name>
</gene>
<evidence type="ECO:0000256" key="1">
    <source>
        <dbReference type="SAM" id="MobiDB-lite"/>
    </source>
</evidence>
<organism evidence="2 3">
    <name type="scientific">Stylosanthes scabra</name>
    <dbReference type="NCBI Taxonomy" id="79078"/>
    <lineage>
        <taxon>Eukaryota</taxon>
        <taxon>Viridiplantae</taxon>
        <taxon>Streptophyta</taxon>
        <taxon>Embryophyta</taxon>
        <taxon>Tracheophyta</taxon>
        <taxon>Spermatophyta</taxon>
        <taxon>Magnoliopsida</taxon>
        <taxon>eudicotyledons</taxon>
        <taxon>Gunneridae</taxon>
        <taxon>Pentapetalae</taxon>
        <taxon>rosids</taxon>
        <taxon>fabids</taxon>
        <taxon>Fabales</taxon>
        <taxon>Fabaceae</taxon>
        <taxon>Papilionoideae</taxon>
        <taxon>50 kb inversion clade</taxon>
        <taxon>dalbergioids sensu lato</taxon>
        <taxon>Dalbergieae</taxon>
        <taxon>Pterocarpus clade</taxon>
        <taxon>Stylosanthes</taxon>
    </lineage>
</organism>
<proteinExistence type="predicted"/>
<dbReference type="Proteomes" id="UP001341840">
    <property type="component" value="Unassembled WGS sequence"/>
</dbReference>
<accession>A0ABU6S3A0</accession>
<evidence type="ECO:0000313" key="3">
    <source>
        <dbReference type="Proteomes" id="UP001341840"/>
    </source>
</evidence>
<name>A0ABU6S3A0_9FABA</name>
<reference evidence="2 3" key="1">
    <citation type="journal article" date="2023" name="Plants (Basel)">
        <title>Bridging the Gap: Combining Genomics and Transcriptomics Approaches to Understand Stylosanthes scabra, an Orphan Legume from the Brazilian Caatinga.</title>
        <authorList>
            <person name="Ferreira-Neto J.R.C."/>
            <person name="da Silva M.D."/>
            <person name="Binneck E."/>
            <person name="de Melo N.F."/>
            <person name="da Silva R.H."/>
            <person name="de Melo A.L.T.M."/>
            <person name="Pandolfi V."/>
            <person name="Bustamante F.O."/>
            <person name="Brasileiro-Vidal A.C."/>
            <person name="Benko-Iseppon A.M."/>
        </authorList>
    </citation>
    <scope>NUCLEOTIDE SEQUENCE [LARGE SCALE GENOMIC DNA]</scope>
    <source>
        <tissue evidence="2">Leaves</tissue>
    </source>
</reference>